<comment type="similarity">
    <text evidence="2 9">Belongs to the COG8 family.</text>
</comment>
<dbReference type="GO" id="GO:0000139">
    <property type="term" value="C:Golgi membrane"/>
    <property type="evidence" value="ECO:0007669"/>
    <property type="project" value="UniProtKB-SubCell"/>
</dbReference>
<dbReference type="Pfam" id="PF04124">
    <property type="entry name" value="Dor1"/>
    <property type="match status" value="1"/>
</dbReference>
<dbReference type="GO" id="GO:0015031">
    <property type="term" value="P:protein transport"/>
    <property type="evidence" value="ECO:0007669"/>
    <property type="project" value="UniProtKB-UniRule"/>
</dbReference>
<protein>
    <recommendedName>
        <fullName evidence="3 9">Conserved oligomeric Golgi complex subunit 8</fullName>
        <shortName evidence="9">COG complex subunit 8</shortName>
    </recommendedName>
    <alternativeName>
        <fullName evidence="8 9">Component of oligomeric Golgi complex 8</fullName>
    </alternativeName>
</protein>
<evidence type="ECO:0000256" key="2">
    <source>
        <dbReference type="ARBA" id="ARBA00006419"/>
    </source>
</evidence>
<evidence type="ECO:0000313" key="11">
    <source>
        <dbReference type="Proteomes" id="UP000007801"/>
    </source>
</evidence>
<keyword evidence="5 9" id="KW-0653">Protein transport</keyword>
<dbReference type="OrthoDB" id="1661054at2759"/>
<evidence type="ECO:0000256" key="7">
    <source>
        <dbReference type="ARBA" id="ARBA00023136"/>
    </source>
</evidence>
<evidence type="ECO:0000256" key="6">
    <source>
        <dbReference type="ARBA" id="ARBA00023034"/>
    </source>
</evidence>
<dbReference type="InterPro" id="IPR016632">
    <property type="entry name" value="COG8_Metazoal_Plant"/>
</dbReference>
<keyword evidence="4 9" id="KW-0813">Transport</keyword>
<evidence type="ECO:0000256" key="4">
    <source>
        <dbReference type="ARBA" id="ARBA00022448"/>
    </source>
</evidence>
<sequence length="576" mass="65098">MEFSDKMDLENERVLKLIFPDGVPENLRGNPELDNYLSKLGTCKVEQLKKEQTRLADEARSILEQTQDLAISNYKTFITTAENSRSIFSEFLRTEEQLATLVGQLPALSERCEGFLKDSAELSEQRRLNSITLQKNAQLLEVLELPQLMERCIREGRYEEALELAAYATRLGQHQGHIPVVKSIVRSVEALWHTMLVQLVAQLRTDLQLPKCLQIVGYLRRMQAFGDNELRLKFLQARDAWLNSCLEAIPKSDAQQHLIKTIEITRINLFNIITQYRAIFPEDEPASKVAQAPLKPLQGVSCNGDRLFQAWLHNKINAFLETLQRDLQLGVGSVETVLGQCMYFGLSFSRVGADFRALMAPIFVDVIRRRFEASVDEVNVQFERELDRFTLINKVALHLHSRKQVDPDQESFAPPETLLDFYPLAALCNGYLGALNELRLCAPLALATDVARCLERSLHLAAQRVLAFYRQEQQAFAGSEREAFIRLCSCLAYDLVPYVQRCIHGVFSPQALTVHLGISLLQLEQQQLTYLQQARILEPLKHLLPTKVLVQSQVQASEVPSAEAKPSAASAVAAEG</sequence>
<accession>B3MMU4</accession>
<dbReference type="PANTHER" id="PTHR21311">
    <property type="entry name" value="CONSERVED OLIGOMERIC GOLGI COMPLEX COMPONENT 8"/>
    <property type="match status" value="1"/>
</dbReference>
<evidence type="ECO:0000256" key="8">
    <source>
        <dbReference type="ARBA" id="ARBA00031347"/>
    </source>
</evidence>
<dbReference type="PhylomeDB" id="B3MMU4"/>
<proteinExistence type="inferred from homology"/>
<dbReference type="PANTHER" id="PTHR21311:SF0">
    <property type="entry name" value="CONSERVED OLIGOMERIC GOLGI COMPLEX SUBUNIT 8"/>
    <property type="match status" value="1"/>
</dbReference>
<dbReference type="AlphaFoldDB" id="B3MMU4"/>
<gene>
    <name evidence="10" type="primary">Dana\GF15121</name>
    <name evidence="10" type="synonym">dana_GLEANR_15888</name>
    <name evidence="10" type="ORF">GF15121</name>
</gene>
<dbReference type="PIRSF" id="PIRSF015415">
    <property type="entry name" value="COG8"/>
    <property type="match status" value="1"/>
</dbReference>
<dbReference type="EMBL" id="CH902620">
    <property type="protein sequence ID" value="EDV30969.1"/>
    <property type="molecule type" value="Genomic_DNA"/>
</dbReference>
<evidence type="ECO:0000256" key="5">
    <source>
        <dbReference type="ARBA" id="ARBA00022927"/>
    </source>
</evidence>
<dbReference type="InterPro" id="IPR007255">
    <property type="entry name" value="COG8"/>
</dbReference>
<dbReference type="GeneID" id="6497934"/>
<dbReference type="InterPro" id="IPR016159">
    <property type="entry name" value="Cullin_repeat-like_dom_sf"/>
</dbReference>
<keyword evidence="6 9" id="KW-0333">Golgi apparatus</keyword>
<dbReference type="STRING" id="7217.B3MMU4"/>
<comment type="subunit">
    <text evidence="9">Component of the conserved oligomeric Golgi complex which is composed of eight different subunits and is required for normal Golgi morphology and localization.</text>
</comment>
<reference evidence="10 11" key="1">
    <citation type="journal article" date="2007" name="Nature">
        <title>Evolution of genes and genomes on the Drosophila phylogeny.</title>
        <authorList>
            <consortium name="Drosophila 12 Genomes Consortium"/>
            <person name="Clark A.G."/>
            <person name="Eisen M.B."/>
            <person name="Smith D.R."/>
            <person name="Bergman C.M."/>
            <person name="Oliver B."/>
            <person name="Markow T.A."/>
            <person name="Kaufman T.C."/>
            <person name="Kellis M."/>
            <person name="Gelbart W."/>
            <person name="Iyer V.N."/>
            <person name="Pollard D.A."/>
            <person name="Sackton T.B."/>
            <person name="Larracuente A.M."/>
            <person name="Singh N.D."/>
            <person name="Abad J.P."/>
            <person name="Abt D.N."/>
            <person name="Adryan B."/>
            <person name="Aguade M."/>
            <person name="Akashi H."/>
            <person name="Anderson W.W."/>
            <person name="Aquadro C.F."/>
            <person name="Ardell D.H."/>
            <person name="Arguello R."/>
            <person name="Artieri C.G."/>
            <person name="Barbash D.A."/>
            <person name="Barker D."/>
            <person name="Barsanti P."/>
            <person name="Batterham P."/>
            <person name="Batzoglou S."/>
            <person name="Begun D."/>
            <person name="Bhutkar A."/>
            <person name="Blanco E."/>
            <person name="Bosak S.A."/>
            <person name="Bradley R.K."/>
            <person name="Brand A.D."/>
            <person name="Brent M.R."/>
            <person name="Brooks A.N."/>
            <person name="Brown R.H."/>
            <person name="Butlin R.K."/>
            <person name="Caggese C."/>
            <person name="Calvi B.R."/>
            <person name="Bernardo de Carvalho A."/>
            <person name="Caspi A."/>
            <person name="Castrezana S."/>
            <person name="Celniker S.E."/>
            <person name="Chang J.L."/>
            <person name="Chapple C."/>
            <person name="Chatterji S."/>
            <person name="Chinwalla A."/>
            <person name="Civetta A."/>
            <person name="Clifton S.W."/>
            <person name="Comeron J.M."/>
            <person name="Costello J.C."/>
            <person name="Coyne J.A."/>
            <person name="Daub J."/>
            <person name="David R.G."/>
            <person name="Delcher A.L."/>
            <person name="Delehaunty K."/>
            <person name="Do C.B."/>
            <person name="Ebling H."/>
            <person name="Edwards K."/>
            <person name="Eickbush T."/>
            <person name="Evans J.D."/>
            <person name="Filipski A."/>
            <person name="Findeiss S."/>
            <person name="Freyhult E."/>
            <person name="Fulton L."/>
            <person name="Fulton R."/>
            <person name="Garcia A.C."/>
            <person name="Gardiner A."/>
            <person name="Garfield D.A."/>
            <person name="Garvin B.E."/>
            <person name="Gibson G."/>
            <person name="Gilbert D."/>
            <person name="Gnerre S."/>
            <person name="Godfrey J."/>
            <person name="Good R."/>
            <person name="Gotea V."/>
            <person name="Gravely B."/>
            <person name="Greenberg A.J."/>
            <person name="Griffiths-Jones S."/>
            <person name="Gross S."/>
            <person name="Guigo R."/>
            <person name="Gustafson E.A."/>
            <person name="Haerty W."/>
            <person name="Hahn M.W."/>
            <person name="Halligan D.L."/>
            <person name="Halpern A.L."/>
            <person name="Halter G.M."/>
            <person name="Han M.V."/>
            <person name="Heger A."/>
            <person name="Hillier L."/>
            <person name="Hinrichs A.S."/>
            <person name="Holmes I."/>
            <person name="Hoskins R.A."/>
            <person name="Hubisz M.J."/>
            <person name="Hultmark D."/>
            <person name="Huntley M.A."/>
            <person name="Jaffe D.B."/>
            <person name="Jagadeeshan S."/>
            <person name="Jeck W.R."/>
            <person name="Johnson J."/>
            <person name="Jones C.D."/>
            <person name="Jordan W.C."/>
            <person name="Karpen G.H."/>
            <person name="Kataoka E."/>
            <person name="Keightley P.D."/>
            <person name="Kheradpour P."/>
            <person name="Kirkness E.F."/>
            <person name="Koerich L.B."/>
            <person name="Kristiansen K."/>
            <person name="Kudrna D."/>
            <person name="Kulathinal R.J."/>
            <person name="Kumar S."/>
            <person name="Kwok R."/>
            <person name="Lander E."/>
            <person name="Langley C.H."/>
            <person name="Lapoint R."/>
            <person name="Lazzaro B.P."/>
            <person name="Lee S.J."/>
            <person name="Levesque L."/>
            <person name="Li R."/>
            <person name="Lin C.F."/>
            <person name="Lin M.F."/>
            <person name="Lindblad-Toh K."/>
            <person name="Llopart A."/>
            <person name="Long M."/>
            <person name="Low L."/>
            <person name="Lozovsky E."/>
            <person name="Lu J."/>
            <person name="Luo M."/>
            <person name="Machado C.A."/>
            <person name="Makalowski W."/>
            <person name="Marzo M."/>
            <person name="Matsuda M."/>
            <person name="Matzkin L."/>
            <person name="McAllister B."/>
            <person name="McBride C.S."/>
            <person name="McKernan B."/>
            <person name="McKernan K."/>
            <person name="Mendez-Lago M."/>
            <person name="Minx P."/>
            <person name="Mollenhauer M.U."/>
            <person name="Montooth K."/>
            <person name="Mount S.M."/>
            <person name="Mu X."/>
            <person name="Myers E."/>
            <person name="Negre B."/>
            <person name="Newfeld S."/>
            <person name="Nielsen R."/>
            <person name="Noor M.A."/>
            <person name="O'Grady P."/>
            <person name="Pachter L."/>
            <person name="Papaceit M."/>
            <person name="Parisi M.J."/>
            <person name="Parisi M."/>
            <person name="Parts L."/>
            <person name="Pedersen J.S."/>
            <person name="Pesole G."/>
            <person name="Phillippy A.M."/>
            <person name="Ponting C.P."/>
            <person name="Pop M."/>
            <person name="Porcelli D."/>
            <person name="Powell J.R."/>
            <person name="Prohaska S."/>
            <person name="Pruitt K."/>
            <person name="Puig M."/>
            <person name="Quesneville H."/>
            <person name="Ram K.R."/>
            <person name="Rand D."/>
            <person name="Rasmussen M.D."/>
            <person name="Reed L.K."/>
            <person name="Reenan R."/>
            <person name="Reily A."/>
            <person name="Remington K.A."/>
            <person name="Rieger T.T."/>
            <person name="Ritchie M.G."/>
            <person name="Robin C."/>
            <person name="Rogers Y.H."/>
            <person name="Rohde C."/>
            <person name="Rozas J."/>
            <person name="Rubenfield M.J."/>
            <person name="Ruiz A."/>
            <person name="Russo S."/>
            <person name="Salzberg S.L."/>
            <person name="Sanchez-Gracia A."/>
            <person name="Saranga D.J."/>
            <person name="Sato H."/>
            <person name="Schaeffer S.W."/>
            <person name="Schatz M.C."/>
            <person name="Schlenke T."/>
            <person name="Schwartz R."/>
            <person name="Segarra C."/>
            <person name="Singh R.S."/>
            <person name="Sirot L."/>
            <person name="Sirota M."/>
            <person name="Sisneros N.B."/>
            <person name="Smith C.D."/>
            <person name="Smith T.F."/>
            <person name="Spieth J."/>
            <person name="Stage D.E."/>
            <person name="Stark A."/>
            <person name="Stephan W."/>
            <person name="Strausberg R.L."/>
            <person name="Strempel S."/>
            <person name="Sturgill D."/>
            <person name="Sutton G."/>
            <person name="Sutton G.G."/>
            <person name="Tao W."/>
            <person name="Teichmann S."/>
            <person name="Tobari Y.N."/>
            <person name="Tomimura Y."/>
            <person name="Tsolas J.M."/>
            <person name="Valente V.L."/>
            <person name="Venter E."/>
            <person name="Venter J.C."/>
            <person name="Vicario S."/>
            <person name="Vieira F.G."/>
            <person name="Vilella A.J."/>
            <person name="Villasante A."/>
            <person name="Walenz B."/>
            <person name="Wang J."/>
            <person name="Wasserman M."/>
            <person name="Watts T."/>
            <person name="Wilson D."/>
            <person name="Wilson R.K."/>
            <person name="Wing R.A."/>
            <person name="Wolfner M.F."/>
            <person name="Wong A."/>
            <person name="Wong G.K."/>
            <person name="Wu C.I."/>
            <person name="Wu G."/>
            <person name="Yamamoto D."/>
            <person name="Yang H.P."/>
            <person name="Yang S.P."/>
            <person name="Yorke J.A."/>
            <person name="Yoshida K."/>
            <person name="Zdobnov E."/>
            <person name="Zhang P."/>
            <person name="Zhang Y."/>
            <person name="Zimin A.V."/>
            <person name="Baldwin J."/>
            <person name="Abdouelleil A."/>
            <person name="Abdulkadir J."/>
            <person name="Abebe A."/>
            <person name="Abera B."/>
            <person name="Abreu J."/>
            <person name="Acer S.C."/>
            <person name="Aftuck L."/>
            <person name="Alexander A."/>
            <person name="An P."/>
            <person name="Anderson E."/>
            <person name="Anderson S."/>
            <person name="Arachi H."/>
            <person name="Azer M."/>
            <person name="Bachantsang P."/>
            <person name="Barry A."/>
            <person name="Bayul T."/>
            <person name="Berlin A."/>
            <person name="Bessette D."/>
            <person name="Bloom T."/>
            <person name="Blye J."/>
            <person name="Boguslavskiy L."/>
            <person name="Bonnet C."/>
            <person name="Boukhgalter B."/>
            <person name="Bourzgui I."/>
            <person name="Brown A."/>
            <person name="Cahill P."/>
            <person name="Channer S."/>
            <person name="Cheshatsang Y."/>
            <person name="Chuda L."/>
            <person name="Citroen M."/>
            <person name="Collymore A."/>
            <person name="Cooke P."/>
            <person name="Costello M."/>
            <person name="D'Aco K."/>
            <person name="Daza R."/>
            <person name="De Haan G."/>
            <person name="DeGray S."/>
            <person name="DeMaso C."/>
            <person name="Dhargay N."/>
            <person name="Dooley K."/>
            <person name="Dooley E."/>
            <person name="Doricent M."/>
            <person name="Dorje P."/>
            <person name="Dorjee K."/>
            <person name="Dupes A."/>
            <person name="Elong R."/>
            <person name="Falk J."/>
            <person name="Farina A."/>
            <person name="Faro S."/>
            <person name="Ferguson D."/>
            <person name="Fisher S."/>
            <person name="Foley C.D."/>
            <person name="Franke A."/>
            <person name="Friedrich D."/>
            <person name="Gadbois L."/>
            <person name="Gearin G."/>
            <person name="Gearin C.R."/>
            <person name="Giannoukos G."/>
            <person name="Goode T."/>
            <person name="Graham J."/>
            <person name="Grandbois E."/>
            <person name="Grewal S."/>
            <person name="Gyaltsen K."/>
            <person name="Hafez N."/>
            <person name="Hagos B."/>
            <person name="Hall J."/>
            <person name="Henson C."/>
            <person name="Hollinger A."/>
            <person name="Honan T."/>
            <person name="Huard M.D."/>
            <person name="Hughes L."/>
            <person name="Hurhula B."/>
            <person name="Husby M.E."/>
            <person name="Kamat A."/>
            <person name="Kanga B."/>
            <person name="Kashin S."/>
            <person name="Khazanovich D."/>
            <person name="Kisner P."/>
            <person name="Lance K."/>
            <person name="Lara M."/>
            <person name="Lee W."/>
            <person name="Lennon N."/>
            <person name="Letendre F."/>
            <person name="LeVine R."/>
            <person name="Lipovsky A."/>
            <person name="Liu X."/>
            <person name="Liu J."/>
            <person name="Liu S."/>
            <person name="Lokyitsang T."/>
            <person name="Lokyitsang Y."/>
            <person name="Lubonja R."/>
            <person name="Lui A."/>
            <person name="MacDonald P."/>
            <person name="Magnisalis V."/>
            <person name="Maru K."/>
            <person name="Matthews C."/>
            <person name="McCusker W."/>
            <person name="McDonough S."/>
            <person name="Mehta T."/>
            <person name="Meldrim J."/>
            <person name="Meneus L."/>
            <person name="Mihai O."/>
            <person name="Mihalev A."/>
            <person name="Mihova T."/>
            <person name="Mittelman R."/>
            <person name="Mlenga V."/>
            <person name="Montmayeur A."/>
            <person name="Mulrain L."/>
            <person name="Navidi A."/>
            <person name="Naylor J."/>
            <person name="Negash T."/>
            <person name="Nguyen T."/>
            <person name="Nguyen N."/>
            <person name="Nicol R."/>
            <person name="Norbu C."/>
            <person name="Norbu N."/>
            <person name="Novod N."/>
            <person name="O'Neill B."/>
            <person name="Osman S."/>
            <person name="Markiewicz E."/>
            <person name="Oyono O.L."/>
            <person name="Patti C."/>
            <person name="Phunkhang P."/>
            <person name="Pierre F."/>
            <person name="Priest M."/>
            <person name="Raghuraman S."/>
            <person name="Rege F."/>
            <person name="Reyes R."/>
            <person name="Rise C."/>
            <person name="Rogov P."/>
            <person name="Ross K."/>
            <person name="Ryan E."/>
            <person name="Settipalli S."/>
            <person name="Shea T."/>
            <person name="Sherpa N."/>
            <person name="Shi L."/>
            <person name="Shih D."/>
            <person name="Sparrow T."/>
            <person name="Spaulding J."/>
            <person name="Stalker J."/>
            <person name="Stange-Thomann N."/>
            <person name="Stavropoulos S."/>
            <person name="Stone C."/>
            <person name="Strader C."/>
            <person name="Tesfaye S."/>
            <person name="Thomson T."/>
            <person name="Thoulutsang Y."/>
            <person name="Thoulutsang D."/>
            <person name="Topham K."/>
            <person name="Topping I."/>
            <person name="Tsamla T."/>
            <person name="Vassiliev H."/>
            <person name="Vo A."/>
            <person name="Wangchuk T."/>
            <person name="Wangdi T."/>
            <person name="Weiand M."/>
            <person name="Wilkinson J."/>
            <person name="Wilson A."/>
            <person name="Yadav S."/>
            <person name="Young G."/>
            <person name="Yu Q."/>
            <person name="Zembek L."/>
            <person name="Zhong D."/>
            <person name="Zimmer A."/>
            <person name="Zwirko Z."/>
            <person name="Jaffe D.B."/>
            <person name="Alvarez P."/>
            <person name="Brockman W."/>
            <person name="Butler J."/>
            <person name="Chin C."/>
            <person name="Gnerre S."/>
            <person name="Grabherr M."/>
            <person name="Kleber M."/>
            <person name="Mauceli E."/>
            <person name="MacCallum I."/>
        </authorList>
    </citation>
    <scope>NUCLEOTIDE SEQUENCE [LARGE SCALE GENOMIC DNA]</scope>
    <source>
        <strain evidence="11">Tucson 14024-0371.13</strain>
    </source>
</reference>
<dbReference type="SUPFAM" id="SSF74788">
    <property type="entry name" value="Cullin repeat-like"/>
    <property type="match status" value="1"/>
</dbReference>
<evidence type="ECO:0000256" key="9">
    <source>
        <dbReference type="PIRNR" id="PIRNR015415"/>
    </source>
</evidence>
<keyword evidence="7 9" id="KW-0472">Membrane</keyword>
<dbReference type="KEGG" id="dan:6497934"/>
<dbReference type="GO" id="GO:0017119">
    <property type="term" value="C:Golgi transport complex"/>
    <property type="evidence" value="ECO:0007669"/>
    <property type="project" value="UniProtKB-UniRule"/>
</dbReference>
<dbReference type="CTD" id="84342"/>
<keyword evidence="11" id="KW-1185">Reference proteome</keyword>
<dbReference type="FunCoup" id="B3MMU4">
    <property type="interactions" value="1707"/>
</dbReference>
<dbReference type="InParanoid" id="B3MMU4"/>
<comment type="subcellular location">
    <subcellularLocation>
        <location evidence="1 9">Golgi apparatus membrane</location>
        <topology evidence="1 9">Peripheral membrane protein</topology>
    </subcellularLocation>
</comment>
<evidence type="ECO:0000313" key="10">
    <source>
        <dbReference type="EMBL" id="EDV30969.1"/>
    </source>
</evidence>
<dbReference type="Proteomes" id="UP000007801">
    <property type="component" value="Unassembled WGS sequence"/>
</dbReference>
<evidence type="ECO:0000256" key="1">
    <source>
        <dbReference type="ARBA" id="ARBA00004395"/>
    </source>
</evidence>
<evidence type="ECO:0000256" key="3">
    <source>
        <dbReference type="ARBA" id="ARBA00020983"/>
    </source>
</evidence>
<dbReference type="GO" id="GO:0006891">
    <property type="term" value="P:intra-Golgi vesicle-mediated transport"/>
    <property type="evidence" value="ECO:0007669"/>
    <property type="project" value="TreeGrafter"/>
</dbReference>
<dbReference type="OMA" id="QRCIHGV"/>
<name>B3MMU4_DROAN</name>
<organism evidence="10 11">
    <name type="scientific">Drosophila ananassae</name>
    <name type="common">Fruit fly</name>
    <dbReference type="NCBI Taxonomy" id="7217"/>
    <lineage>
        <taxon>Eukaryota</taxon>
        <taxon>Metazoa</taxon>
        <taxon>Ecdysozoa</taxon>
        <taxon>Arthropoda</taxon>
        <taxon>Hexapoda</taxon>
        <taxon>Insecta</taxon>
        <taxon>Pterygota</taxon>
        <taxon>Neoptera</taxon>
        <taxon>Endopterygota</taxon>
        <taxon>Diptera</taxon>
        <taxon>Brachycera</taxon>
        <taxon>Muscomorpha</taxon>
        <taxon>Ephydroidea</taxon>
        <taxon>Drosophilidae</taxon>
        <taxon>Drosophila</taxon>
        <taxon>Sophophora</taxon>
    </lineage>
</organism>
<dbReference type="eggNOG" id="KOG2069">
    <property type="taxonomic scope" value="Eukaryota"/>
</dbReference>
<dbReference type="HOGENOM" id="CLU_017968_0_0_1"/>
<dbReference type="SMR" id="B3MMU4"/>